<evidence type="ECO:0000256" key="5">
    <source>
        <dbReference type="ARBA" id="ARBA00022723"/>
    </source>
</evidence>
<dbReference type="PANTHER" id="PTHR10656">
    <property type="entry name" value="CELL FATE DETERMINING PROTEIN MAB21-RELATED"/>
    <property type="match status" value="1"/>
</dbReference>
<evidence type="ECO:0000256" key="6">
    <source>
        <dbReference type="ARBA" id="ARBA00022842"/>
    </source>
</evidence>
<evidence type="ECO:0000256" key="3">
    <source>
        <dbReference type="ARBA" id="ARBA00022679"/>
    </source>
</evidence>
<dbReference type="Gene3D" id="1.10.1410.40">
    <property type="match status" value="1"/>
</dbReference>
<keyword evidence="5" id="KW-0479">Metal-binding</keyword>
<sequence>MAVYGGAGGNPKKRDIDNILGYVHDRDPRFSHQPWTSGSYAARSKTKQGEISIDLVPLVPDNGRGLLPAALKSWPRSRLWPPADKVAEVLTSFGRCELELMKEIDKDGGCRKECLRILKKLREDNRCCPPNKPALASFHLKILLFWQCETYPDSREWDRCRLPERIMRMVAKLKQWLDDRICPHYFINGVNLFADKSGKLKDHDGLLLTATEVGKFLAFPNNFFE</sequence>
<comment type="similarity">
    <text evidence="2">Belongs to the mab-21 family.</text>
</comment>
<dbReference type="InterPro" id="IPR024810">
    <property type="entry name" value="MAB21L/cGLR"/>
</dbReference>
<gene>
    <name evidence="9" type="primary">LOC102805954</name>
</gene>
<dbReference type="PANTHER" id="PTHR10656:SF42">
    <property type="entry name" value="CYCLIC GMP-AMP SYNTHASE-LIKE PROTEIN-RELATED"/>
    <property type="match status" value="1"/>
</dbReference>
<evidence type="ECO:0000313" key="8">
    <source>
        <dbReference type="Proteomes" id="UP000694865"/>
    </source>
</evidence>
<keyword evidence="3" id="KW-0808">Transferase</keyword>
<evidence type="ECO:0000256" key="1">
    <source>
        <dbReference type="ARBA" id="ARBA00001946"/>
    </source>
</evidence>
<protein>
    <submittedName>
        <fullName evidence="9">Protein mab-21-like 3-like</fullName>
    </submittedName>
</protein>
<dbReference type="InterPro" id="IPR046906">
    <property type="entry name" value="Mab-21_HhH/H2TH-like"/>
</dbReference>
<dbReference type="RefSeq" id="XP_006824258.1">
    <property type="nucleotide sequence ID" value="XM_006824195.1"/>
</dbReference>
<evidence type="ECO:0000256" key="2">
    <source>
        <dbReference type="ARBA" id="ARBA00008307"/>
    </source>
</evidence>
<evidence type="ECO:0000259" key="7">
    <source>
        <dbReference type="Pfam" id="PF20266"/>
    </source>
</evidence>
<name>A0ABM0MW67_SACKO</name>
<keyword evidence="4" id="KW-0548">Nucleotidyltransferase</keyword>
<keyword evidence="6" id="KW-0460">Magnesium</keyword>
<accession>A0ABM0MW67</accession>
<keyword evidence="8" id="KW-1185">Reference proteome</keyword>
<comment type="cofactor">
    <cofactor evidence="1">
        <name>Mg(2+)</name>
        <dbReference type="ChEBI" id="CHEBI:18420"/>
    </cofactor>
</comment>
<dbReference type="Pfam" id="PF20266">
    <property type="entry name" value="Mab-21_C"/>
    <property type="match status" value="1"/>
</dbReference>
<reference evidence="9" key="1">
    <citation type="submission" date="2025-08" db="UniProtKB">
        <authorList>
            <consortium name="RefSeq"/>
        </authorList>
    </citation>
    <scope>IDENTIFICATION</scope>
    <source>
        <tissue evidence="9">Testes</tissue>
    </source>
</reference>
<dbReference type="SMART" id="SM01265">
    <property type="entry name" value="Mab-21"/>
    <property type="match status" value="1"/>
</dbReference>
<organism evidence="8 9">
    <name type="scientific">Saccoglossus kowalevskii</name>
    <name type="common">Acorn worm</name>
    <dbReference type="NCBI Taxonomy" id="10224"/>
    <lineage>
        <taxon>Eukaryota</taxon>
        <taxon>Metazoa</taxon>
        <taxon>Hemichordata</taxon>
        <taxon>Enteropneusta</taxon>
        <taxon>Harrimaniidae</taxon>
        <taxon>Saccoglossus</taxon>
    </lineage>
</organism>
<feature type="domain" description="Mab-21-like HhH/H2TH-like" evidence="7">
    <location>
        <begin position="110"/>
        <end position="199"/>
    </location>
</feature>
<evidence type="ECO:0000313" key="9">
    <source>
        <dbReference type="RefSeq" id="XP_006824258.1"/>
    </source>
</evidence>
<dbReference type="Proteomes" id="UP000694865">
    <property type="component" value="Unplaced"/>
</dbReference>
<dbReference type="GeneID" id="102805954"/>
<evidence type="ECO:0000256" key="4">
    <source>
        <dbReference type="ARBA" id="ARBA00022695"/>
    </source>
</evidence>
<proteinExistence type="inferred from homology"/>